<dbReference type="GO" id="GO:0004445">
    <property type="term" value="F:inositol-polyphosphate 5-phosphatase activity"/>
    <property type="evidence" value="ECO:0007669"/>
    <property type="project" value="UniProtKB-EC"/>
</dbReference>
<dbReference type="AlphaFoldDB" id="A0A8T2JFA8"/>
<evidence type="ECO:0000313" key="4">
    <source>
        <dbReference type="EMBL" id="KAG8441146.1"/>
    </source>
</evidence>
<dbReference type="Pfam" id="PF22669">
    <property type="entry name" value="Exo_endo_phos2"/>
    <property type="match status" value="1"/>
</dbReference>
<name>A0A8T2JFA8_9PIPI</name>
<feature type="domain" description="Inositol polyphosphate-related phosphatase" evidence="3">
    <location>
        <begin position="2"/>
        <end position="381"/>
    </location>
</feature>
<accession>A0A8T2JFA8</accession>
<dbReference type="InterPro" id="IPR000300">
    <property type="entry name" value="IPPc"/>
</dbReference>
<dbReference type="Gene3D" id="3.60.10.10">
    <property type="entry name" value="Endonuclease/exonuclease/phosphatase"/>
    <property type="match status" value="1"/>
</dbReference>
<comment type="caution">
    <text evidence="4">The sequence shown here is derived from an EMBL/GenBank/DDBJ whole genome shotgun (WGS) entry which is preliminary data.</text>
</comment>
<comment type="similarity">
    <text evidence="2">Belongs to the inositol 1,4,5-trisphosphate 5-phosphatase type I family.</text>
</comment>
<dbReference type="InterPro" id="IPR039737">
    <property type="entry name" value="INPP5A"/>
</dbReference>
<evidence type="ECO:0000256" key="1">
    <source>
        <dbReference type="ARBA" id="ARBA00012997"/>
    </source>
</evidence>
<dbReference type="OrthoDB" id="5780965at2759"/>
<dbReference type="EC" id="3.1.3.56" evidence="1"/>
<evidence type="ECO:0000259" key="3">
    <source>
        <dbReference type="SMART" id="SM00128"/>
    </source>
</evidence>
<evidence type="ECO:0000313" key="5">
    <source>
        <dbReference type="Proteomes" id="UP000812440"/>
    </source>
</evidence>
<dbReference type="SUPFAM" id="SSF56219">
    <property type="entry name" value="DNase I-like"/>
    <property type="match status" value="1"/>
</dbReference>
<sequence length="384" mass="44520">MGELGILLITANIGSLCDKPEEIQENWFRELNETVESCKPVFIALHLQEFGGKEYERNMEAAEMLLRMLMDNEELSSYDCIQAFADTDFNQTNSFTALGSIYLIHNSLHKIQIYDFKEEQFVPLSGRNLCLGSLDDCPLVHKERFPQDFWTEFPWTRKGFMRTRWQIHNRTFDLVNLHLFHDSSNLVSCDSSPSLYSINRKKALNHILTRLQDDGTVPFFLFGDFNFRLDLKSLTLAQGWTTRKTTERDNDSILYERDGEVKLLVQCKLFEQKNVEIFQENNLQALRKFDSEPSAYLSKVTESQISFPPSYPYIESITGPSEFMCTRCPAWCDRVLMSHSARALLGKAEIKVRYDQIGAHVCMGDHKPVFLHFEMDLLTSNHTD</sequence>
<dbReference type="PANTHER" id="PTHR12997">
    <property type="entry name" value="TYPE I INOSITOL-1,4,5-TRISPHOSPHATE 5-PHOSPHATASE"/>
    <property type="match status" value="1"/>
</dbReference>
<reference evidence="4" key="1">
    <citation type="thesis" date="2020" institute="ProQuest LLC" country="789 East Eisenhower Parkway, Ann Arbor, MI, USA">
        <title>Comparative Genomics and Chromosome Evolution.</title>
        <authorList>
            <person name="Mudd A.B."/>
        </authorList>
    </citation>
    <scope>NUCLEOTIDE SEQUENCE</scope>
    <source>
        <strain evidence="4">Female2</strain>
        <tissue evidence="4">Blood</tissue>
    </source>
</reference>
<evidence type="ECO:0000256" key="2">
    <source>
        <dbReference type="ARBA" id="ARBA00023599"/>
    </source>
</evidence>
<protein>
    <recommendedName>
        <fullName evidence="1">inositol-polyphosphate 5-phosphatase</fullName>
        <ecNumber evidence="1">3.1.3.56</ecNumber>
    </recommendedName>
</protein>
<dbReference type="InterPro" id="IPR036691">
    <property type="entry name" value="Endo/exonu/phosph_ase_sf"/>
</dbReference>
<proteinExistence type="inferred from homology"/>
<gene>
    <name evidence="4" type="ORF">GDO86_006767</name>
</gene>
<dbReference type="EMBL" id="JAACNH010000006">
    <property type="protein sequence ID" value="KAG8441146.1"/>
    <property type="molecule type" value="Genomic_DNA"/>
</dbReference>
<keyword evidence="5" id="KW-1185">Reference proteome</keyword>
<dbReference type="PANTHER" id="PTHR12997:SF11">
    <property type="entry name" value="INOSITOL-POLYPHOSPHATE 5-PHOSPHATASE"/>
    <property type="match status" value="1"/>
</dbReference>
<dbReference type="SMART" id="SM00128">
    <property type="entry name" value="IPPc"/>
    <property type="match status" value="1"/>
</dbReference>
<dbReference type="GO" id="GO:0046856">
    <property type="term" value="P:phosphatidylinositol dephosphorylation"/>
    <property type="evidence" value="ECO:0007669"/>
    <property type="project" value="InterPro"/>
</dbReference>
<organism evidence="4 5">
    <name type="scientific">Hymenochirus boettgeri</name>
    <name type="common">Congo dwarf clawed frog</name>
    <dbReference type="NCBI Taxonomy" id="247094"/>
    <lineage>
        <taxon>Eukaryota</taxon>
        <taxon>Metazoa</taxon>
        <taxon>Chordata</taxon>
        <taxon>Craniata</taxon>
        <taxon>Vertebrata</taxon>
        <taxon>Euteleostomi</taxon>
        <taxon>Amphibia</taxon>
        <taxon>Batrachia</taxon>
        <taxon>Anura</taxon>
        <taxon>Pipoidea</taxon>
        <taxon>Pipidae</taxon>
        <taxon>Pipinae</taxon>
        <taxon>Hymenochirus</taxon>
    </lineage>
</organism>
<dbReference type="Proteomes" id="UP000812440">
    <property type="component" value="Chromosome 3"/>
</dbReference>